<dbReference type="EMBL" id="CABVPW010000020">
    <property type="protein sequence ID" value="VWB87981.1"/>
    <property type="molecule type" value="Genomic_DNA"/>
</dbReference>
<gene>
    <name evidence="9" type="ORF">BLA23254_04163</name>
</gene>
<dbReference type="PANTHER" id="PTHR43531">
    <property type="entry name" value="PROTEIN ICFG"/>
    <property type="match status" value="1"/>
</dbReference>
<dbReference type="PROSITE" id="PS50111">
    <property type="entry name" value="CHEMOTAXIS_TRANSDUC_2"/>
    <property type="match status" value="1"/>
</dbReference>
<comment type="similarity">
    <text evidence="3">Belongs to the methyl-accepting chemotaxis (MCP) protein family.</text>
</comment>
<evidence type="ECO:0000256" key="3">
    <source>
        <dbReference type="ARBA" id="ARBA00029447"/>
    </source>
</evidence>
<evidence type="ECO:0000259" key="8">
    <source>
        <dbReference type="PROSITE" id="PS50885"/>
    </source>
</evidence>
<name>A0A6P2N181_BURL3</name>
<dbReference type="AlphaFoldDB" id="A0A6P2N181"/>
<dbReference type="CDD" id="cd06225">
    <property type="entry name" value="HAMP"/>
    <property type="match status" value="1"/>
</dbReference>
<keyword evidence="5" id="KW-0175">Coiled coil</keyword>
<dbReference type="CDD" id="cd11386">
    <property type="entry name" value="MCP_signal"/>
    <property type="match status" value="1"/>
</dbReference>
<keyword evidence="2" id="KW-0488">Methylation</keyword>
<keyword evidence="6" id="KW-0472">Membrane</keyword>
<evidence type="ECO:0000256" key="1">
    <source>
        <dbReference type="ARBA" id="ARBA00004370"/>
    </source>
</evidence>
<evidence type="ECO:0000256" key="5">
    <source>
        <dbReference type="SAM" id="Coils"/>
    </source>
</evidence>
<dbReference type="InterPro" id="IPR004090">
    <property type="entry name" value="Chemotax_Me-accpt_rcpt"/>
</dbReference>
<dbReference type="Proteomes" id="UP000494218">
    <property type="component" value="Unassembled WGS sequence"/>
</dbReference>
<sequence length="564" mass="59062">MSKLTGTIKFKIALAFGACFLVMVAIGLTGVRGLAKLSTDMDSMYALGTIPVEDLATTHTASLQMRVALDRLAAQTNPADAKQIVDRMHEFDKKLTAAWNDYYPAKVTADDERKVADQIASQLAAFRSLSDATLAAAAGGNAEAVGATLDKLRPVGVALSDGIDADIAINVAQVKDAATQGSDTFHLLQWVSFGVLAVGVAVAIGAWFYLQRAITQPLEIAMTAARRIADGRLENRLETRSTDEFGRLLSALRQMDTQLAGIVRGIKTSSESILVASKQIAAGNMDLSSRTEEQAASLEQTAASMDELTATVKQNAENAIQATTLATNASQIADKGGEAVGQMLATMTEISTSSTKIAEITGLIESIAFQTNILALNAAVEAARAGEQGRGFAVVAGEVRSLAQRASSAAKEIKDLIQRSATTVREGSTQAEAVGRTMSEIQQAIRRVSDINAEIAAASDEQSRGIEQVNVAVGQMDEVTQQNAALVEEASAAAQSLEQQAAEQKRAISVFRLSGETGEPGEAGAIAAASAAVRKTQRPAPLRAVAGPALAAARTSAPADWETF</sequence>
<feature type="transmembrane region" description="Helical" evidence="6">
    <location>
        <begin position="12"/>
        <end position="35"/>
    </location>
</feature>
<proteinExistence type="inferred from homology"/>
<dbReference type="FunFam" id="1.10.287.950:FF:000001">
    <property type="entry name" value="Methyl-accepting chemotaxis sensory transducer"/>
    <property type="match status" value="1"/>
</dbReference>
<evidence type="ECO:0000256" key="4">
    <source>
        <dbReference type="PROSITE-ProRule" id="PRU00284"/>
    </source>
</evidence>
<feature type="coiled-coil region" evidence="5">
    <location>
        <begin position="399"/>
        <end position="461"/>
    </location>
</feature>
<dbReference type="RefSeq" id="WP_175032883.1">
    <property type="nucleotide sequence ID" value="NZ_CABVPW010000020.1"/>
</dbReference>
<protein>
    <submittedName>
        <fullName evidence="9">Membrane protein</fullName>
    </submittedName>
</protein>
<dbReference type="GO" id="GO:0007165">
    <property type="term" value="P:signal transduction"/>
    <property type="evidence" value="ECO:0007669"/>
    <property type="project" value="UniProtKB-KW"/>
</dbReference>
<evidence type="ECO:0000256" key="2">
    <source>
        <dbReference type="ARBA" id="ARBA00022481"/>
    </source>
</evidence>
<dbReference type="GO" id="GO:0006935">
    <property type="term" value="P:chemotaxis"/>
    <property type="evidence" value="ECO:0007669"/>
    <property type="project" value="InterPro"/>
</dbReference>
<evidence type="ECO:0000259" key="7">
    <source>
        <dbReference type="PROSITE" id="PS50111"/>
    </source>
</evidence>
<keyword evidence="6" id="KW-0812">Transmembrane</keyword>
<dbReference type="PROSITE" id="PS50885">
    <property type="entry name" value="HAMP"/>
    <property type="match status" value="1"/>
</dbReference>
<dbReference type="InterPro" id="IPR051310">
    <property type="entry name" value="MCP_chemotaxis"/>
</dbReference>
<dbReference type="SMART" id="SM00283">
    <property type="entry name" value="MA"/>
    <property type="match status" value="1"/>
</dbReference>
<accession>A0A6P2N181</accession>
<dbReference type="SUPFAM" id="SSF58104">
    <property type="entry name" value="Methyl-accepting chemotaxis protein (MCP) signaling domain"/>
    <property type="match status" value="1"/>
</dbReference>
<feature type="transmembrane region" description="Helical" evidence="6">
    <location>
        <begin position="190"/>
        <end position="210"/>
    </location>
</feature>
<evidence type="ECO:0000313" key="9">
    <source>
        <dbReference type="EMBL" id="VWB87981.1"/>
    </source>
</evidence>
<feature type="domain" description="Methyl-accepting transducer" evidence="7">
    <location>
        <begin position="269"/>
        <end position="498"/>
    </location>
</feature>
<dbReference type="Pfam" id="PF12729">
    <property type="entry name" value="4HB_MCP_1"/>
    <property type="match status" value="1"/>
</dbReference>
<dbReference type="InterPro" id="IPR004089">
    <property type="entry name" value="MCPsignal_dom"/>
</dbReference>
<comment type="subcellular location">
    <subcellularLocation>
        <location evidence="1">Membrane</location>
    </subcellularLocation>
</comment>
<keyword evidence="6" id="KW-1133">Transmembrane helix</keyword>
<keyword evidence="4" id="KW-0807">Transducer</keyword>
<dbReference type="GO" id="GO:0005886">
    <property type="term" value="C:plasma membrane"/>
    <property type="evidence" value="ECO:0007669"/>
    <property type="project" value="TreeGrafter"/>
</dbReference>
<organism evidence="9 10">
    <name type="scientific">Burkholderia lata (strain ATCC 17760 / DSM 23089 / LMG 22485 / NCIMB 9086 / R18194 / 383)</name>
    <dbReference type="NCBI Taxonomy" id="482957"/>
    <lineage>
        <taxon>Bacteria</taxon>
        <taxon>Pseudomonadati</taxon>
        <taxon>Pseudomonadota</taxon>
        <taxon>Betaproteobacteria</taxon>
        <taxon>Burkholderiales</taxon>
        <taxon>Burkholderiaceae</taxon>
        <taxon>Burkholderia</taxon>
        <taxon>Burkholderia cepacia complex</taxon>
    </lineage>
</organism>
<reference evidence="9 10" key="1">
    <citation type="submission" date="2019-09" db="EMBL/GenBank/DDBJ databases">
        <authorList>
            <person name="Depoorter E."/>
        </authorList>
    </citation>
    <scope>NUCLEOTIDE SEQUENCE [LARGE SCALE GENOMIC DNA]</scope>
    <source>
        <strain evidence="9">LMG 23254</strain>
    </source>
</reference>
<feature type="domain" description="HAMP" evidence="8">
    <location>
        <begin position="212"/>
        <end position="264"/>
    </location>
</feature>
<dbReference type="Pfam" id="PF00015">
    <property type="entry name" value="MCPsignal"/>
    <property type="match status" value="1"/>
</dbReference>
<dbReference type="Gene3D" id="1.10.287.950">
    <property type="entry name" value="Methyl-accepting chemotaxis protein"/>
    <property type="match status" value="1"/>
</dbReference>
<dbReference type="Pfam" id="PF00672">
    <property type="entry name" value="HAMP"/>
    <property type="match status" value="1"/>
</dbReference>
<dbReference type="InterPro" id="IPR024478">
    <property type="entry name" value="HlyB_4HB_MCP"/>
</dbReference>
<dbReference type="GO" id="GO:0004888">
    <property type="term" value="F:transmembrane signaling receptor activity"/>
    <property type="evidence" value="ECO:0007669"/>
    <property type="project" value="InterPro"/>
</dbReference>
<dbReference type="InterPro" id="IPR003660">
    <property type="entry name" value="HAMP_dom"/>
</dbReference>
<evidence type="ECO:0000256" key="6">
    <source>
        <dbReference type="SAM" id="Phobius"/>
    </source>
</evidence>
<dbReference type="PRINTS" id="PR00260">
    <property type="entry name" value="CHEMTRNSDUCR"/>
</dbReference>
<dbReference type="PANTHER" id="PTHR43531:SF14">
    <property type="entry name" value="METHYL-ACCEPTING CHEMOTAXIS PROTEIN I-RELATED"/>
    <property type="match status" value="1"/>
</dbReference>
<dbReference type="SMART" id="SM00304">
    <property type="entry name" value="HAMP"/>
    <property type="match status" value="1"/>
</dbReference>
<evidence type="ECO:0000313" key="10">
    <source>
        <dbReference type="Proteomes" id="UP000494218"/>
    </source>
</evidence>